<gene>
    <name evidence="3" type="ORF">ACFQ5G_32390</name>
</gene>
<dbReference type="Proteomes" id="UP001597183">
    <property type="component" value="Unassembled WGS sequence"/>
</dbReference>
<sequence length="385" mass="40445">MDRIPQDVTEAVRVAATAARGYPGDLADVHRRARRRRNRQVALSAVAVVAVAAGAGVGAGQWRQPPPPLPAAATSAPAPVVSPTTAPAVAQPVQPLILDDAVGTYRAPGGGTVELGGDSRIGELLPDGTITTHEVVGSAGWERLIVLPDGSQVAFGSHDLKPGDKRVDGPNVTDLEYRLVVTGPDGKVRVQRDVRRMGESVILVAATETTAYLWRPAGLVLHDLATGKEELVVGGVRLGLGKVFGDLRLTDMQGGWLAVARMQDECVPRVYDVTTGRLIAKLSLTGSRCIAVSDIRLAPISTPESALVAVAYQRESADHLLETRVALIEVVTGRRLTDYEVPPASPKAALGISLAWQDGDTLRGAAYPVAPEGTGEMNGFTVNAK</sequence>
<protein>
    <submittedName>
        <fullName evidence="3">Uncharacterized protein</fullName>
    </submittedName>
</protein>
<organism evidence="3 4">
    <name type="scientific">Actinoplanes sichuanensis</name>
    <dbReference type="NCBI Taxonomy" id="512349"/>
    <lineage>
        <taxon>Bacteria</taxon>
        <taxon>Bacillati</taxon>
        <taxon>Actinomycetota</taxon>
        <taxon>Actinomycetes</taxon>
        <taxon>Micromonosporales</taxon>
        <taxon>Micromonosporaceae</taxon>
        <taxon>Actinoplanes</taxon>
    </lineage>
</organism>
<feature type="region of interest" description="Disordered" evidence="1">
    <location>
        <begin position="61"/>
        <end position="83"/>
    </location>
</feature>
<evidence type="ECO:0000313" key="4">
    <source>
        <dbReference type="Proteomes" id="UP001597183"/>
    </source>
</evidence>
<keyword evidence="2" id="KW-1133">Transmembrane helix</keyword>
<reference evidence="4" key="1">
    <citation type="journal article" date="2019" name="Int. J. Syst. Evol. Microbiol.">
        <title>The Global Catalogue of Microorganisms (GCM) 10K type strain sequencing project: providing services to taxonomists for standard genome sequencing and annotation.</title>
        <authorList>
            <consortium name="The Broad Institute Genomics Platform"/>
            <consortium name="The Broad Institute Genome Sequencing Center for Infectious Disease"/>
            <person name="Wu L."/>
            <person name="Ma J."/>
        </authorList>
    </citation>
    <scope>NUCLEOTIDE SEQUENCE [LARGE SCALE GENOMIC DNA]</scope>
    <source>
        <strain evidence="4">CCM 7526</strain>
    </source>
</reference>
<accession>A0ABW4AII0</accession>
<name>A0ABW4AII0_9ACTN</name>
<keyword evidence="2" id="KW-0812">Transmembrane</keyword>
<evidence type="ECO:0000313" key="3">
    <source>
        <dbReference type="EMBL" id="MFD1370065.1"/>
    </source>
</evidence>
<evidence type="ECO:0000256" key="2">
    <source>
        <dbReference type="SAM" id="Phobius"/>
    </source>
</evidence>
<feature type="transmembrane region" description="Helical" evidence="2">
    <location>
        <begin position="41"/>
        <end position="62"/>
    </location>
</feature>
<feature type="compositionally biased region" description="Low complexity" evidence="1">
    <location>
        <begin position="71"/>
        <end position="83"/>
    </location>
</feature>
<dbReference type="SUPFAM" id="SSF50969">
    <property type="entry name" value="YVTN repeat-like/Quinoprotein amine dehydrogenase"/>
    <property type="match status" value="1"/>
</dbReference>
<dbReference type="EMBL" id="JBHTMK010000043">
    <property type="protein sequence ID" value="MFD1370065.1"/>
    <property type="molecule type" value="Genomic_DNA"/>
</dbReference>
<proteinExistence type="predicted"/>
<keyword evidence="4" id="KW-1185">Reference proteome</keyword>
<dbReference type="RefSeq" id="WP_317790761.1">
    <property type="nucleotide sequence ID" value="NZ_AP028461.1"/>
</dbReference>
<keyword evidence="2" id="KW-0472">Membrane</keyword>
<dbReference type="InterPro" id="IPR011044">
    <property type="entry name" value="Quino_amine_DH_bsu"/>
</dbReference>
<evidence type="ECO:0000256" key="1">
    <source>
        <dbReference type="SAM" id="MobiDB-lite"/>
    </source>
</evidence>
<comment type="caution">
    <text evidence="3">The sequence shown here is derived from an EMBL/GenBank/DDBJ whole genome shotgun (WGS) entry which is preliminary data.</text>
</comment>